<dbReference type="AlphaFoldDB" id="A0A0L0SHV4"/>
<proteinExistence type="predicted"/>
<dbReference type="VEuPathDB" id="FungiDB:AMAG_07284"/>
<reference evidence="4" key="2">
    <citation type="submission" date="2009-11" db="EMBL/GenBank/DDBJ databases">
        <title>The Genome Sequence of Allomyces macrogynus strain ATCC 38327.</title>
        <authorList>
            <consortium name="The Broad Institute Genome Sequencing Platform"/>
            <person name="Russ C."/>
            <person name="Cuomo C."/>
            <person name="Shea T."/>
            <person name="Young S.K."/>
            <person name="Zeng Q."/>
            <person name="Koehrsen M."/>
            <person name="Haas B."/>
            <person name="Borodovsky M."/>
            <person name="Guigo R."/>
            <person name="Alvarado L."/>
            <person name="Berlin A."/>
            <person name="Borenstein D."/>
            <person name="Chen Z."/>
            <person name="Engels R."/>
            <person name="Freedman E."/>
            <person name="Gellesch M."/>
            <person name="Goldberg J."/>
            <person name="Griggs A."/>
            <person name="Gujja S."/>
            <person name="Heiman D."/>
            <person name="Hepburn T."/>
            <person name="Howarth C."/>
            <person name="Jen D."/>
            <person name="Larson L."/>
            <person name="Lewis B."/>
            <person name="Mehta T."/>
            <person name="Park D."/>
            <person name="Pearson M."/>
            <person name="Roberts A."/>
            <person name="Saif S."/>
            <person name="Shenoy N."/>
            <person name="Sisk P."/>
            <person name="Stolte C."/>
            <person name="Sykes S."/>
            <person name="Walk T."/>
            <person name="White J."/>
            <person name="Yandava C."/>
            <person name="Burger G."/>
            <person name="Gray M.W."/>
            <person name="Holland P.W.H."/>
            <person name="King N."/>
            <person name="Lang F.B.F."/>
            <person name="Roger A.J."/>
            <person name="Ruiz-Trillo I."/>
            <person name="Lander E."/>
            <person name="Nusbaum C."/>
        </authorList>
    </citation>
    <scope>NUCLEOTIDE SEQUENCE [LARGE SCALE GENOMIC DNA]</scope>
    <source>
        <strain evidence="4">ATCC 38327</strain>
    </source>
</reference>
<dbReference type="PANTHER" id="PTHR12736:SF7">
    <property type="entry name" value="LANC-LIKE PROTEIN 3"/>
    <property type="match status" value="1"/>
</dbReference>
<keyword evidence="4" id="KW-1185">Reference proteome</keyword>
<dbReference type="Pfam" id="PF05147">
    <property type="entry name" value="LANC_like"/>
    <property type="match status" value="1"/>
</dbReference>
<gene>
    <name evidence="3" type="ORF">AMAG_07284</name>
</gene>
<dbReference type="PRINTS" id="PR01950">
    <property type="entry name" value="LANCSUPER"/>
</dbReference>
<feature type="binding site" evidence="1">
    <location>
        <position position="382"/>
    </location>
    <ligand>
        <name>Zn(2+)</name>
        <dbReference type="ChEBI" id="CHEBI:29105"/>
    </ligand>
</feature>
<keyword evidence="1" id="KW-0862">Zinc</keyword>
<dbReference type="GO" id="GO:0031179">
    <property type="term" value="P:peptide modification"/>
    <property type="evidence" value="ECO:0007669"/>
    <property type="project" value="InterPro"/>
</dbReference>
<dbReference type="SUPFAM" id="SSF158745">
    <property type="entry name" value="LanC-like"/>
    <property type="match status" value="1"/>
</dbReference>
<evidence type="ECO:0000256" key="1">
    <source>
        <dbReference type="PIRSR" id="PIRSR607822-1"/>
    </source>
</evidence>
<keyword evidence="1" id="KW-0479">Metal-binding</keyword>
<dbReference type="eggNOG" id="KOG2787">
    <property type="taxonomic scope" value="Eukaryota"/>
</dbReference>
<dbReference type="Gene3D" id="1.50.10.10">
    <property type="match status" value="1"/>
</dbReference>
<protein>
    <recommendedName>
        <fullName evidence="5">Lanthionine synthetase C family protein</fullName>
    </recommendedName>
</protein>
<dbReference type="EMBL" id="GG745339">
    <property type="protein sequence ID" value="KNE62027.1"/>
    <property type="molecule type" value="Genomic_DNA"/>
</dbReference>
<evidence type="ECO:0000313" key="4">
    <source>
        <dbReference type="Proteomes" id="UP000054350"/>
    </source>
</evidence>
<dbReference type="GO" id="GO:0046872">
    <property type="term" value="F:metal ion binding"/>
    <property type="evidence" value="ECO:0007669"/>
    <property type="project" value="UniProtKB-KW"/>
</dbReference>
<organism evidence="3 4">
    <name type="scientific">Allomyces macrogynus (strain ATCC 38327)</name>
    <name type="common">Allomyces javanicus var. macrogynus</name>
    <dbReference type="NCBI Taxonomy" id="578462"/>
    <lineage>
        <taxon>Eukaryota</taxon>
        <taxon>Fungi</taxon>
        <taxon>Fungi incertae sedis</taxon>
        <taxon>Blastocladiomycota</taxon>
        <taxon>Blastocladiomycetes</taxon>
        <taxon>Blastocladiales</taxon>
        <taxon>Blastocladiaceae</taxon>
        <taxon>Allomyces</taxon>
    </lineage>
</organism>
<dbReference type="GO" id="GO:0005886">
    <property type="term" value="C:plasma membrane"/>
    <property type="evidence" value="ECO:0007669"/>
    <property type="project" value="TreeGrafter"/>
</dbReference>
<sequence>MIPNHHDDPTTDPAHDASAESTDDKLNAPQLAKLAWEYARSVGIVTDLTEPEPQLRYRANPFVVNEYGPGAADALSLSQILTASYPEHGASLFHALVARVVDGDADDDAPIYMGHAGAAWLLFKIHCVDPGFALGSRSALAIAHDLAERAHAAALVTIERSRDDDYVSSSPFPSGVGFLCTPVGALAIAAVVRHHYDQSSVKFGGHGDEAGGAVTDILAELHAFIQRHAFSPDCPSEVLFGRSGLVAALQLVARHIPETRDSEHAYGRALPVTDLLLRLVEAIIEDGRNGAVALAQTHPDAPQLTLAWSTLGKWYLGAAHGAAGILTVLLALSNDLTAPYLEEIKQTVCDLAQLAEFPTTIDKLCAPDTPAKDPANVMVQWCHGAVGLGLLFVRAFAKFGDAEFLARATLCGELAWEQGIVDKHVGLCHGVAGNAYLFLSMWRATRLRLWYQRTLAFALTAPHWQGGLCDHPASVWEGWGGLASLLADLLVAPEPVVDHDPEEAQSAQSSYLETEATDLIARTAHARVLLAVETVRSAGFQGFPCVDDC</sequence>
<reference evidence="3 4" key="1">
    <citation type="submission" date="2009-11" db="EMBL/GenBank/DDBJ databases">
        <title>Annotation of Allomyces macrogynus ATCC 38327.</title>
        <authorList>
            <consortium name="The Broad Institute Genome Sequencing Platform"/>
            <person name="Russ C."/>
            <person name="Cuomo C."/>
            <person name="Burger G."/>
            <person name="Gray M.W."/>
            <person name="Holland P.W.H."/>
            <person name="King N."/>
            <person name="Lang F.B.F."/>
            <person name="Roger A.J."/>
            <person name="Ruiz-Trillo I."/>
            <person name="Young S.K."/>
            <person name="Zeng Q."/>
            <person name="Gargeya S."/>
            <person name="Fitzgerald M."/>
            <person name="Haas B."/>
            <person name="Abouelleil A."/>
            <person name="Alvarado L."/>
            <person name="Arachchi H.M."/>
            <person name="Berlin A."/>
            <person name="Chapman S.B."/>
            <person name="Gearin G."/>
            <person name="Goldberg J."/>
            <person name="Griggs A."/>
            <person name="Gujja S."/>
            <person name="Hansen M."/>
            <person name="Heiman D."/>
            <person name="Howarth C."/>
            <person name="Larimer J."/>
            <person name="Lui A."/>
            <person name="MacDonald P.J.P."/>
            <person name="McCowen C."/>
            <person name="Montmayeur A."/>
            <person name="Murphy C."/>
            <person name="Neiman D."/>
            <person name="Pearson M."/>
            <person name="Priest M."/>
            <person name="Roberts A."/>
            <person name="Saif S."/>
            <person name="Shea T."/>
            <person name="Sisk P."/>
            <person name="Stolte C."/>
            <person name="Sykes S."/>
            <person name="Wortman J."/>
            <person name="Nusbaum C."/>
            <person name="Birren B."/>
        </authorList>
    </citation>
    <scope>NUCLEOTIDE SEQUENCE [LARGE SCALE GENOMIC DNA]</scope>
    <source>
        <strain evidence="3 4">ATCC 38327</strain>
    </source>
</reference>
<evidence type="ECO:0000313" key="3">
    <source>
        <dbReference type="EMBL" id="KNE62027.1"/>
    </source>
</evidence>
<accession>A0A0L0SHV4</accession>
<evidence type="ECO:0008006" key="5">
    <source>
        <dbReference type="Google" id="ProtNLM"/>
    </source>
</evidence>
<feature type="region of interest" description="Disordered" evidence="2">
    <location>
        <begin position="1"/>
        <end position="24"/>
    </location>
</feature>
<name>A0A0L0SHV4_ALLM3</name>
<dbReference type="PANTHER" id="PTHR12736">
    <property type="entry name" value="LANC-LIKE PROTEIN"/>
    <property type="match status" value="1"/>
</dbReference>
<feature type="binding site" evidence="1">
    <location>
        <position position="428"/>
    </location>
    <ligand>
        <name>Zn(2+)</name>
        <dbReference type="ChEBI" id="CHEBI:29105"/>
    </ligand>
</feature>
<evidence type="ECO:0000256" key="2">
    <source>
        <dbReference type="SAM" id="MobiDB-lite"/>
    </source>
</evidence>
<dbReference type="GO" id="GO:0005975">
    <property type="term" value="P:carbohydrate metabolic process"/>
    <property type="evidence" value="ECO:0007669"/>
    <property type="project" value="InterPro"/>
</dbReference>
<dbReference type="InterPro" id="IPR007822">
    <property type="entry name" value="LANC-like"/>
</dbReference>
<dbReference type="SMART" id="SM01260">
    <property type="entry name" value="LANC_like"/>
    <property type="match status" value="1"/>
</dbReference>
<dbReference type="OMA" id="LSLYFEW"/>
<dbReference type="InterPro" id="IPR012341">
    <property type="entry name" value="6hp_glycosidase-like_sf"/>
</dbReference>
<dbReference type="Proteomes" id="UP000054350">
    <property type="component" value="Unassembled WGS sequence"/>
</dbReference>
<dbReference type="CDD" id="cd04794">
    <property type="entry name" value="euk_LANCL"/>
    <property type="match status" value="1"/>
</dbReference>
<dbReference type="OrthoDB" id="10257263at2759"/>
<feature type="binding site" evidence="1">
    <location>
        <position position="429"/>
    </location>
    <ligand>
        <name>Zn(2+)</name>
        <dbReference type="ChEBI" id="CHEBI:29105"/>
    </ligand>
</feature>